<protein>
    <submittedName>
        <fullName evidence="2">8281_t:CDS:1</fullName>
    </submittedName>
</protein>
<dbReference type="Proteomes" id="UP000789572">
    <property type="component" value="Unassembled WGS sequence"/>
</dbReference>
<feature type="non-terminal residue" evidence="2">
    <location>
        <position position="1"/>
    </location>
</feature>
<gene>
    <name evidence="2" type="ORF">POCULU_LOCUS10837</name>
</gene>
<feature type="signal peptide" evidence="1">
    <location>
        <begin position="1"/>
        <end position="17"/>
    </location>
</feature>
<keyword evidence="1" id="KW-0732">Signal</keyword>
<feature type="chain" id="PRO_5040506588" evidence="1">
    <location>
        <begin position="18"/>
        <end position="94"/>
    </location>
</feature>
<dbReference type="AlphaFoldDB" id="A0A9N9ECK6"/>
<comment type="caution">
    <text evidence="2">The sequence shown here is derived from an EMBL/GenBank/DDBJ whole genome shotgun (WGS) entry which is preliminary data.</text>
</comment>
<dbReference type="OrthoDB" id="10050457at2759"/>
<dbReference type="InterPro" id="IPR042106">
    <property type="entry name" value="Nuo/plastoQ_OxRdtase_6_NuoJ"/>
</dbReference>
<feature type="non-terminal residue" evidence="2">
    <location>
        <position position="94"/>
    </location>
</feature>
<evidence type="ECO:0000313" key="2">
    <source>
        <dbReference type="EMBL" id="CAG8668601.1"/>
    </source>
</evidence>
<name>A0A9N9ECK6_9GLOM</name>
<evidence type="ECO:0000256" key="1">
    <source>
        <dbReference type="SAM" id="SignalP"/>
    </source>
</evidence>
<reference evidence="2" key="1">
    <citation type="submission" date="2021-06" db="EMBL/GenBank/DDBJ databases">
        <authorList>
            <person name="Kallberg Y."/>
            <person name="Tangrot J."/>
            <person name="Rosling A."/>
        </authorList>
    </citation>
    <scope>NUCLEOTIDE SEQUENCE</scope>
    <source>
        <strain evidence="2">IA702</strain>
    </source>
</reference>
<sequence>AIAILFLFVVMMLDIKLEEVAEVQSPHYPIAATVGVSFTWFLINPLYAIDSNKYWSLFDSLNLLSIDDGRIGYVNPATSTWSTGFHPFEQLQSI</sequence>
<dbReference type="EMBL" id="CAJVPJ010006411">
    <property type="protein sequence ID" value="CAG8668601.1"/>
    <property type="molecule type" value="Genomic_DNA"/>
</dbReference>
<dbReference type="Gene3D" id="1.20.120.1200">
    <property type="entry name" value="NADH-ubiquinone/plastoquinone oxidoreductase chain 6, subunit NuoJ"/>
    <property type="match status" value="1"/>
</dbReference>
<accession>A0A9N9ECK6</accession>
<organism evidence="2 3">
    <name type="scientific">Paraglomus occultum</name>
    <dbReference type="NCBI Taxonomy" id="144539"/>
    <lineage>
        <taxon>Eukaryota</taxon>
        <taxon>Fungi</taxon>
        <taxon>Fungi incertae sedis</taxon>
        <taxon>Mucoromycota</taxon>
        <taxon>Glomeromycotina</taxon>
        <taxon>Glomeromycetes</taxon>
        <taxon>Paraglomerales</taxon>
        <taxon>Paraglomeraceae</taxon>
        <taxon>Paraglomus</taxon>
    </lineage>
</organism>
<keyword evidence="3" id="KW-1185">Reference proteome</keyword>
<proteinExistence type="predicted"/>
<evidence type="ECO:0000313" key="3">
    <source>
        <dbReference type="Proteomes" id="UP000789572"/>
    </source>
</evidence>